<feature type="domain" description="HTH marR-type" evidence="4">
    <location>
        <begin position="4"/>
        <end position="136"/>
    </location>
</feature>
<dbReference type="SMART" id="SM00347">
    <property type="entry name" value="HTH_MARR"/>
    <property type="match status" value="1"/>
</dbReference>
<accession>A0A7T2GJN8</accession>
<evidence type="ECO:0000256" key="2">
    <source>
        <dbReference type="ARBA" id="ARBA00023125"/>
    </source>
</evidence>
<dbReference type="KEGG" id="sflv:IC614_00265"/>
<evidence type="ECO:0000313" key="5">
    <source>
        <dbReference type="EMBL" id="QPQ55099.1"/>
    </source>
</evidence>
<dbReference type="PANTHER" id="PTHR42756">
    <property type="entry name" value="TRANSCRIPTIONAL REGULATOR, MARR"/>
    <property type="match status" value="1"/>
</dbReference>
<gene>
    <name evidence="5" type="ORF">IC614_00265</name>
</gene>
<dbReference type="PRINTS" id="PR00598">
    <property type="entry name" value="HTHMARR"/>
</dbReference>
<reference evidence="5 6" key="1">
    <citation type="submission" date="2020-11" db="EMBL/GenBank/DDBJ databases">
        <title>Genome seq and assembly of Sphingosinicella sp.</title>
        <authorList>
            <person name="Chhetri G."/>
        </authorList>
    </citation>
    <scope>NUCLEOTIDE SEQUENCE [LARGE SCALE GENOMIC DNA]</scope>
    <source>
        <strain evidence="5 6">UDD2</strain>
    </source>
</reference>
<evidence type="ECO:0000256" key="1">
    <source>
        <dbReference type="ARBA" id="ARBA00023015"/>
    </source>
</evidence>
<organism evidence="5 6">
    <name type="scientific">Allosphingosinicella flava</name>
    <dbReference type="NCBI Taxonomy" id="2771430"/>
    <lineage>
        <taxon>Bacteria</taxon>
        <taxon>Pseudomonadati</taxon>
        <taxon>Pseudomonadota</taxon>
        <taxon>Alphaproteobacteria</taxon>
        <taxon>Sphingomonadales</taxon>
        <taxon>Sphingomonadaceae</taxon>
        <taxon>Allosphingosinicella</taxon>
    </lineage>
</organism>
<dbReference type="Proteomes" id="UP000594873">
    <property type="component" value="Chromosome"/>
</dbReference>
<sequence length="144" mass="16442">MRFMQTLGFDLAETARLMRRDFDRRAVALGATRAQWRVLARLWRQDGLRQVDLADALDVEPITLCRMVDRLEEAGLVERRRDEEDRRAWRIHLTAKAEPVVRELQAIGAAFHADALDGISPAEQDAVANVLARIRANLKERKAA</sequence>
<name>A0A7T2GJN8_9SPHN</name>
<dbReference type="PANTHER" id="PTHR42756:SF1">
    <property type="entry name" value="TRANSCRIPTIONAL REPRESSOR OF EMRAB OPERON"/>
    <property type="match status" value="1"/>
</dbReference>
<keyword evidence="1" id="KW-0805">Transcription regulation</keyword>
<proteinExistence type="predicted"/>
<dbReference type="Gene3D" id="1.10.10.10">
    <property type="entry name" value="Winged helix-like DNA-binding domain superfamily/Winged helix DNA-binding domain"/>
    <property type="match status" value="1"/>
</dbReference>
<dbReference type="PROSITE" id="PS50995">
    <property type="entry name" value="HTH_MARR_2"/>
    <property type="match status" value="1"/>
</dbReference>
<dbReference type="Pfam" id="PF01047">
    <property type="entry name" value="MarR"/>
    <property type="match status" value="1"/>
</dbReference>
<dbReference type="GO" id="GO:0003700">
    <property type="term" value="F:DNA-binding transcription factor activity"/>
    <property type="evidence" value="ECO:0007669"/>
    <property type="project" value="InterPro"/>
</dbReference>
<keyword evidence="3" id="KW-0804">Transcription</keyword>
<dbReference type="InterPro" id="IPR000835">
    <property type="entry name" value="HTH_MarR-typ"/>
</dbReference>
<dbReference type="InterPro" id="IPR023187">
    <property type="entry name" value="Tscrpt_reg_MarR-type_CS"/>
</dbReference>
<keyword evidence="2" id="KW-0238">DNA-binding</keyword>
<dbReference type="SUPFAM" id="SSF46785">
    <property type="entry name" value="Winged helix' DNA-binding domain"/>
    <property type="match status" value="1"/>
</dbReference>
<dbReference type="GO" id="GO:0003677">
    <property type="term" value="F:DNA binding"/>
    <property type="evidence" value="ECO:0007669"/>
    <property type="project" value="UniProtKB-KW"/>
</dbReference>
<keyword evidence="6" id="KW-1185">Reference proteome</keyword>
<evidence type="ECO:0000256" key="3">
    <source>
        <dbReference type="ARBA" id="ARBA00023163"/>
    </source>
</evidence>
<evidence type="ECO:0000259" key="4">
    <source>
        <dbReference type="PROSITE" id="PS50995"/>
    </source>
</evidence>
<protein>
    <submittedName>
        <fullName evidence="5">MarR family transcriptional regulator</fullName>
    </submittedName>
</protein>
<dbReference type="AlphaFoldDB" id="A0A7T2GJN8"/>
<dbReference type="EMBL" id="CP065592">
    <property type="protein sequence ID" value="QPQ55099.1"/>
    <property type="molecule type" value="Genomic_DNA"/>
</dbReference>
<evidence type="ECO:0000313" key="6">
    <source>
        <dbReference type="Proteomes" id="UP000594873"/>
    </source>
</evidence>
<dbReference type="InterPro" id="IPR036388">
    <property type="entry name" value="WH-like_DNA-bd_sf"/>
</dbReference>
<dbReference type="InterPro" id="IPR036390">
    <property type="entry name" value="WH_DNA-bd_sf"/>
</dbReference>
<dbReference type="PROSITE" id="PS01117">
    <property type="entry name" value="HTH_MARR_1"/>
    <property type="match status" value="1"/>
</dbReference>